<dbReference type="GO" id="GO:0045332">
    <property type="term" value="P:phospholipid translocation"/>
    <property type="evidence" value="ECO:0007669"/>
    <property type="project" value="TreeGrafter"/>
</dbReference>
<gene>
    <name evidence="6" type="primary">PQLC1</name>
    <name evidence="6" type="ORF">A0J61_00825</name>
</gene>
<dbReference type="GO" id="GO:0016020">
    <property type="term" value="C:membrane"/>
    <property type="evidence" value="ECO:0007669"/>
    <property type="project" value="UniProtKB-SubCell"/>
</dbReference>
<evidence type="ECO:0000256" key="2">
    <source>
        <dbReference type="ARBA" id="ARBA00022692"/>
    </source>
</evidence>
<feature type="transmembrane region" description="Helical" evidence="5">
    <location>
        <begin position="14"/>
        <end position="37"/>
    </location>
</feature>
<comment type="caution">
    <text evidence="6">The sequence shown here is derived from an EMBL/GenBank/DDBJ whole genome shotgun (WGS) entry which is preliminary data.</text>
</comment>
<dbReference type="PANTHER" id="PTHR14856">
    <property type="entry name" value="PQ-LOOP REPEAT-CONTAINING PROTEIN 1-LIKE PROTEIN"/>
    <property type="match status" value="1"/>
</dbReference>
<dbReference type="InterPro" id="IPR052241">
    <property type="entry name" value="SLC66/Scramblase_ANY1"/>
</dbReference>
<dbReference type="STRING" id="101091.A0A1C7NPR8"/>
<dbReference type="GO" id="GO:0005829">
    <property type="term" value="C:cytosol"/>
    <property type="evidence" value="ECO:0007669"/>
    <property type="project" value="GOC"/>
</dbReference>
<name>A0A1C7NPR8_9FUNG</name>
<keyword evidence="2 5" id="KW-0812">Transmembrane</keyword>
<sequence length="283" mass="32099">MIERHFLVGQLGTIIMGNIASVGLSAAMVIGPVAGYVDQYLLIRRQQSSAGFNAMTCGVLLFAKFGKRFDTTLLLQSIAMVIAMLILLEIVIRYKHDQSYAVLYSDLRRASFSSGSIIEEDLRAEEEGFDLERRHSLRRAWRMPFWGWDHYLDYVNCLLAFTTLVAFSYLMFRNHPAYIEILGILSLGIESTLPLPQCISNFKRRSTTGFSPFVLASWFCGDAFKLFYFIYTGSPLQFIVCGAIQISIDTCIVLECILFSSFVKSRVNKSSWIHQTDDTLLPE</sequence>
<dbReference type="GO" id="GO:0005768">
    <property type="term" value="C:endosome"/>
    <property type="evidence" value="ECO:0007669"/>
    <property type="project" value="TreeGrafter"/>
</dbReference>
<evidence type="ECO:0000256" key="1">
    <source>
        <dbReference type="ARBA" id="ARBA00004141"/>
    </source>
</evidence>
<feature type="transmembrane region" description="Helical" evidence="5">
    <location>
        <begin position="151"/>
        <end position="171"/>
    </location>
</feature>
<proteinExistence type="predicted"/>
<dbReference type="AlphaFoldDB" id="A0A1C7NPR8"/>
<dbReference type="SMART" id="SM00679">
    <property type="entry name" value="CTNS"/>
    <property type="match status" value="1"/>
</dbReference>
<dbReference type="PANTHER" id="PTHR14856:SF9">
    <property type="entry name" value="PQ-LOOP REPEAT-CONTAINING PROTEIN 1"/>
    <property type="match status" value="1"/>
</dbReference>
<evidence type="ECO:0000256" key="4">
    <source>
        <dbReference type="ARBA" id="ARBA00023136"/>
    </source>
</evidence>
<keyword evidence="3 5" id="KW-1133">Transmembrane helix</keyword>
<accession>A0A1C7NPR8</accession>
<dbReference type="Gene3D" id="1.20.1280.290">
    <property type="match status" value="1"/>
</dbReference>
<feature type="transmembrane region" description="Helical" evidence="5">
    <location>
        <begin position="73"/>
        <end position="92"/>
    </location>
</feature>
<evidence type="ECO:0000256" key="3">
    <source>
        <dbReference type="ARBA" id="ARBA00022989"/>
    </source>
</evidence>
<dbReference type="Pfam" id="PF04193">
    <property type="entry name" value="PQ-loop"/>
    <property type="match status" value="1"/>
</dbReference>
<dbReference type="Proteomes" id="UP000093000">
    <property type="component" value="Unassembled WGS sequence"/>
</dbReference>
<evidence type="ECO:0000313" key="6">
    <source>
        <dbReference type="EMBL" id="OBZ91115.1"/>
    </source>
</evidence>
<dbReference type="EMBL" id="LUGH01000021">
    <property type="protein sequence ID" value="OBZ91115.1"/>
    <property type="molecule type" value="Genomic_DNA"/>
</dbReference>
<feature type="transmembrane region" description="Helical" evidence="5">
    <location>
        <begin position="208"/>
        <end position="230"/>
    </location>
</feature>
<dbReference type="GO" id="GO:0005802">
    <property type="term" value="C:trans-Golgi network"/>
    <property type="evidence" value="ECO:0007669"/>
    <property type="project" value="TreeGrafter"/>
</dbReference>
<keyword evidence="7" id="KW-1185">Reference proteome</keyword>
<dbReference type="InterPro" id="IPR006603">
    <property type="entry name" value="PQ-loop_rpt"/>
</dbReference>
<feature type="transmembrane region" description="Helical" evidence="5">
    <location>
        <begin position="236"/>
        <end position="263"/>
    </location>
</feature>
<organism evidence="6 7">
    <name type="scientific">Choanephora cucurbitarum</name>
    <dbReference type="NCBI Taxonomy" id="101091"/>
    <lineage>
        <taxon>Eukaryota</taxon>
        <taxon>Fungi</taxon>
        <taxon>Fungi incertae sedis</taxon>
        <taxon>Mucoromycota</taxon>
        <taxon>Mucoromycotina</taxon>
        <taxon>Mucoromycetes</taxon>
        <taxon>Mucorales</taxon>
        <taxon>Mucorineae</taxon>
        <taxon>Choanephoraceae</taxon>
        <taxon>Choanephoroideae</taxon>
        <taxon>Choanephora</taxon>
    </lineage>
</organism>
<protein>
    <submittedName>
        <fullName evidence="6">PQ-loop repeat-containing protein 1</fullName>
    </submittedName>
</protein>
<reference evidence="6 7" key="1">
    <citation type="submission" date="2016-03" db="EMBL/GenBank/DDBJ databases">
        <title>Choanephora cucurbitarum.</title>
        <authorList>
            <person name="Min B."/>
            <person name="Park H."/>
            <person name="Park J.-H."/>
            <person name="Shin H.-D."/>
            <person name="Choi I.-G."/>
        </authorList>
    </citation>
    <scope>NUCLEOTIDE SEQUENCE [LARGE SCALE GENOMIC DNA]</scope>
    <source>
        <strain evidence="6 7">KUS-F28377</strain>
    </source>
</reference>
<dbReference type="GO" id="GO:0042147">
    <property type="term" value="P:retrograde transport, endosome to Golgi"/>
    <property type="evidence" value="ECO:0007669"/>
    <property type="project" value="TreeGrafter"/>
</dbReference>
<comment type="subcellular location">
    <subcellularLocation>
        <location evidence="1">Membrane</location>
        <topology evidence="1">Multi-pass membrane protein</topology>
    </subcellularLocation>
</comment>
<evidence type="ECO:0000313" key="7">
    <source>
        <dbReference type="Proteomes" id="UP000093000"/>
    </source>
</evidence>
<evidence type="ECO:0000256" key="5">
    <source>
        <dbReference type="SAM" id="Phobius"/>
    </source>
</evidence>
<dbReference type="InParanoid" id="A0A1C7NPR8"/>
<keyword evidence="4 5" id="KW-0472">Membrane</keyword>
<dbReference type="OrthoDB" id="292213at2759"/>
<dbReference type="FunFam" id="1.20.1280.290:FF:000005">
    <property type="entry name" value="PQ-loop repeat-containing protein 1"/>
    <property type="match status" value="1"/>
</dbReference>